<gene>
    <name evidence="2" type="ORF">Pflav_049650</name>
</gene>
<reference evidence="2 3" key="1">
    <citation type="submission" date="2020-03" db="EMBL/GenBank/DDBJ databases">
        <title>Whole genome shotgun sequence of Phytohabitans flavus NBRC 107702.</title>
        <authorList>
            <person name="Komaki H."/>
            <person name="Tamura T."/>
        </authorList>
    </citation>
    <scope>NUCLEOTIDE SEQUENCE [LARGE SCALE GENOMIC DNA]</scope>
    <source>
        <strain evidence="2 3">NBRC 107702</strain>
    </source>
</reference>
<dbReference type="Proteomes" id="UP000502508">
    <property type="component" value="Chromosome"/>
</dbReference>
<keyword evidence="1" id="KW-0472">Membrane</keyword>
<protein>
    <submittedName>
        <fullName evidence="2">Uncharacterized protein</fullName>
    </submittedName>
</protein>
<dbReference type="AlphaFoldDB" id="A0A6F8XXJ9"/>
<keyword evidence="3" id="KW-1185">Reference proteome</keyword>
<evidence type="ECO:0000256" key="1">
    <source>
        <dbReference type="SAM" id="Phobius"/>
    </source>
</evidence>
<feature type="transmembrane region" description="Helical" evidence="1">
    <location>
        <begin position="20"/>
        <end position="46"/>
    </location>
</feature>
<keyword evidence="1" id="KW-1133">Transmembrane helix</keyword>
<evidence type="ECO:0000313" key="3">
    <source>
        <dbReference type="Proteomes" id="UP000502508"/>
    </source>
</evidence>
<keyword evidence="1" id="KW-0812">Transmembrane</keyword>
<accession>A0A6F8XXJ9</accession>
<reference evidence="2 3" key="2">
    <citation type="submission" date="2020-03" db="EMBL/GenBank/DDBJ databases">
        <authorList>
            <person name="Ichikawa N."/>
            <person name="Kimura A."/>
            <person name="Kitahashi Y."/>
            <person name="Uohara A."/>
        </authorList>
    </citation>
    <scope>NUCLEOTIDE SEQUENCE [LARGE SCALE GENOMIC DNA]</scope>
    <source>
        <strain evidence="2 3">NBRC 107702</strain>
    </source>
</reference>
<sequence>MSEPDDDAGSEPLPPAYLAARLLVLVVFVGLATAVVALAVATGAAADLFDGLRSVDQWAEDVWPF</sequence>
<name>A0A6F8XXJ9_9ACTN</name>
<dbReference type="RefSeq" id="WP_173038201.1">
    <property type="nucleotide sequence ID" value="NZ_AP022870.1"/>
</dbReference>
<organism evidence="2 3">
    <name type="scientific">Phytohabitans flavus</name>
    <dbReference type="NCBI Taxonomy" id="1076124"/>
    <lineage>
        <taxon>Bacteria</taxon>
        <taxon>Bacillati</taxon>
        <taxon>Actinomycetota</taxon>
        <taxon>Actinomycetes</taxon>
        <taxon>Micromonosporales</taxon>
        <taxon>Micromonosporaceae</taxon>
    </lineage>
</organism>
<evidence type="ECO:0000313" key="2">
    <source>
        <dbReference type="EMBL" id="BCB78555.1"/>
    </source>
</evidence>
<dbReference type="EMBL" id="AP022870">
    <property type="protein sequence ID" value="BCB78555.1"/>
    <property type="molecule type" value="Genomic_DNA"/>
</dbReference>
<dbReference type="KEGG" id="pfla:Pflav_049650"/>
<proteinExistence type="predicted"/>